<dbReference type="Gene3D" id="1.25.10.10">
    <property type="entry name" value="Leucine-rich Repeat Variant"/>
    <property type="match status" value="1"/>
</dbReference>
<evidence type="ECO:0000313" key="3">
    <source>
        <dbReference type="Proteomes" id="UP000247409"/>
    </source>
</evidence>
<dbReference type="OrthoDB" id="10538237at2759"/>
<feature type="region of interest" description="Disordered" evidence="1">
    <location>
        <begin position="410"/>
        <end position="464"/>
    </location>
</feature>
<feature type="compositionally biased region" description="Basic residues" evidence="1">
    <location>
        <begin position="353"/>
        <end position="362"/>
    </location>
</feature>
<comment type="caution">
    <text evidence="2">The sequence shown here is derived from an EMBL/GenBank/DDBJ whole genome shotgun (WGS) entry which is preliminary data.</text>
</comment>
<feature type="compositionally biased region" description="Low complexity" evidence="1">
    <location>
        <begin position="594"/>
        <end position="604"/>
    </location>
</feature>
<feature type="compositionally biased region" description="Basic and acidic residues" evidence="1">
    <location>
        <begin position="410"/>
        <end position="419"/>
    </location>
</feature>
<feature type="region of interest" description="Disordered" evidence="1">
    <location>
        <begin position="558"/>
        <end position="604"/>
    </location>
</feature>
<name>A0A2V3IJ83_9FLOR</name>
<dbReference type="EMBL" id="NBIV01000175">
    <property type="protein sequence ID" value="PXF42156.1"/>
    <property type="molecule type" value="Genomic_DNA"/>
</dbReference>
<proteinExistence type="predicted"/>
<protein>
    <submittedName>
        <fullName evidence="2">Uncharacterized protein</fullName>
    </submittedName>
</protein>
<feature type="region of interest" description="Disordered" evidence="1">
    <location>
        <begin position="350"/>
        <end position="391"/>
    </location>
</feature>
<evidence type="ECO:0000256" key="1">
    <source>
        <dbReference type="SAM" id="MobiDB-lite"/>
    </source>
</evidence>
<dbReference type="InterPro" id="IPR016024">
    <property type="entry name" value="ARM-type_fold"/>
</dbReference>
<feature type="region of interest" description="Disordered" evidence="1">
    <location>
        <begin position="490"/>
        <end position="542"/>
    </location>
</feature>
<feature type="compositionally biased region" description="Basic residues" evidence="1">
    <location>
        <begin position="423"/>
        <end position="448"/>
    </location>
</feature>
<gene>
    <name evidence="2" type="ORF">BWQ96_08134</name>
</gene>
<reference evidence="2 3" key="1">
    <citation type="journal article" date="2018" name="Mol. Biol. Evol.">
        <title>Analysis of the draft genome of the red seaweed Gracilariopsis chorda provides insights into genome size evolution in Rhodophyta.</title>
        <authorList>
            <person name="Lee J."/>
            <person name="Yang E.C."/>
            <person name="Graf L."/>
            <person name="Yang J.H."/>
            <person name="Qiu H."/>
            <person name="Zel Zion U."/>
            <person name="Chan C.X."/>
            <person name="Stephens T.G."/>
            <person name="Weber A.P.M."/>
            <person name="Boo G.H."/>
            <person name="Boo S.M."/>
            <person name="Kim K.M."/>
            <person name="Shin Y."/>
            <person name="Jung M."/>
            <person name="Lee S.J."/>
            <person name="Yim H.S."/>
            <person name="Lee J.H."/>
            <person name="Bhattacharya D."/>
            <person name="Yoon H.S."/>
        </authorList>
    </citation>
    <scope>NUCLEOTIDE SEQUENCE [LARGE SCALE GENOMIC DNA]</scope>
    <source>
        <strain evidence="2 3">SKKU-2015</strain>
        <tissue evidence="2">Whole body</tissue>
    </source>
</reference>
<keyword evidence="3" id="KW-1185">Reference proteome</keyword>
<sequence>MTSTPQQTAIALRRALQNCDSRGLKSIISNLPSALLLSDDPGQIAQCLEHVRVVADVLADACDFNTAFEAAIYARSLLIQAKMLPWAVSVLESFAFDERIASRVALALAHVGIGAEARGEIGKAGAVDQIAIVWKAHPTSIPIVQALISLCTGHIDNISRLMRRRGISTAIKVLRSSQSATNVQLAEQVMILVGLCTICIPDNVKEGSSLVPAILHALNSSGKRKPVAVARHALIAIANMADCWVKERAGYELGDIERLVQLVITSWKSARTCKDMALAATWALSALYSHDTDVQIHVKRRGQEFSDVVSGWKTHSRTAALLTIIFDATKGLGKQSDQFNSEDEKMIITRPQRLNRTRRRRSSVGYDADGSCGDQDAPERSLSRSTKPRKLTVRPNVIADKTPIRFATREERNEEREILNKSPGRRTGARRLAVRKHAINRKLPGRHAARIEQTPEIYDSDSDLDSLHNQAEPHQVMEETSSEVQTIVVDSDSDTVPSCPPRSPECSVPLNDMEAVGQKPRRKRRRITSNGDESAASPQPSEEVVFVKSATNDHLVYGGTDVRRSTRMKKPNSKYIRSPKREGTRRLRGRRPPTTRSSNPPSILPPLVSLPSVVPQHQLFEMIDVKLK</sequence>
<feature type="compositionally biased region" description="Polar residues" evidence="1">
    <location>
        <begin position="528"/>
        <end position="540"/>
    </location>
</feature>
<dbReference type="InterPro" id="IPR011989">
    <property type="entry name" value="ARM-like"/>
</dbReference>
<evidence type="ECO:0000313" key="2">
    <source>
        <dbReference type="EMBL" id="PXF42156.1"/>
    </source>
</evidence>
<dbReference type="SUPFAM" id="SSF48371">
    <property type="entry name" value="ARM repeat"/>
    <property type="match status" value="1"/>
</dbReference>
<dbReference type="Proteomes" id="UP000247409">
    <property type="component" value="Unassembled WGS sequence"/>
</dbReference>
<accession>A0A2V3IJ83</accession>
<organism evidence="2 3">
    <name type="scientific">Gracilariopsis chorda</name>
    <dbReference type="NCBI Taxonomy" id="448386"/>
    <lineage>
        <taxon>Eukaryota</taxon>
        <taxon>Rhodophyta</taxon>
        <taxon>Florideophyceae</taxon>
        <taxon>Rhodymeniophycidae</taxon>
        <taxon>Gracilariales</taxon>
        <taxon>Gracilariaceae</taxon>
        <taxon>Gracilariopsis</taxon>
    </lineage>
</organism>
<dbReference type="AlphaFoldDB" id="A0A2V3IJ83"/>